<evidence type="ECO:0000256" key="2">
    <source>
        <dbReference type="ARBA" id="ARBA00023015"/>
    </source>
</evidence>
<dbReference type="InterPro" id="IPR036388">
    <property type="entry name" value="WH-like_DNA-bd_sf"/>
</dbReference>
<evidence type="ECO:0000313" key="7">
    <source>
        <dbReference type="Proteomes" id="UP000811844"/>
    </source>
</evidence>
<keyword evidence="2" id="KW-0805">Transcription regulation</keyword>
<keyword evidence="4" id="KW-0804">Transcription</keyword>
<dbReference type="PROSITE" id="PS50931">
    <property type="entry name" value="HTH_LYSR"/>
    <property type="match status" value="1"/>
</dbReference>
<evidence type="ECO:0000259" key="5">
    <source>
        <dbReference type="PROSITE" id="PS50931"/>
    </source>
</evidence>
<dbReference type="InterPro" id="IPR005119">
    <property type="entry name" value="LysR_subst-bd"/>
</dbReference>
<comment type="caution">
    <text evidence="6">The sequence shown here is derived from an EMBL/GenBank/DDBJ whole genome shotgun (WGS) entry which is preliminary data.</text>
</comment>
<dbReference type="InterPro" id="IPR036390">
    <property type="entry name" value="WH_DNA-bd_sf"/>
</dbReference>
<dbReference type="Pfam" id="PF03466">
    <property type="entry name" value="LysR_substrate"/>
    <property type="match status" value="1"/>
</dbReference>
<accession>A0ABS5I006</accession>
<organism evidence="6 7">
    <name type="scientific">Shewanella intestini</name>
    <dbReference type="NCBI Taxonomy" id="2017544"/>
    <lineage>
        <taxon>Bacteria</taxon>
        <taxon>Pseudomonadati</taxon>
        <taxon>Pseudomonadota</taxon>
        <taxon>Gammaproteobacteria</taxon>
        <taxon>Alteromonadales</taxon>
        <taxon>Shewanellaceae</taxon>
        <taxon>Shewanella</taxon>
    </lineage>
</organism>
<dbReference type="PANTHER" id="PTHR30118:SF6">
    <property type="entry name" value="HTH-TYPE TRANSCRIPTIONAL REGULATOR LEUO"/>
    <property type="match status" value="1"/>
</dbReference>
<proteinExistence type="inferred from homology"/>
<feature type="domain" description="HTH lysR-type" evidence="5">
    <location>
        <begin position="21"/>
        <end position="78"/>
    </location>
</feature>
<evidence type="ECO:0000313" key="6">
    <source>
        <dbReference type="EMBL" id="MBR9727369.1"/>
    </source>
</evidence>
<dbReference type="Gene3D" id="3.40.190.10">
    <property type="entry name" value="Periplasmic binding protein-like II"/>
    <property type="match status" value="2"/>
</dbReference>
<name>A0ABS5I006_9GAMM</name>
<keyword evidence="3" id="KW-0238">DNA-binding</keyword>
<dbReference type="Gene3D" id="1.10.10.10">
    <property type="entry name" value="Winged helix-like DNA-binding domain superfamily/Winged helix DNA-binding domain"/>
    <property type="match status" value="1"/>
</dbReference>
<dbReference type="InterPro" id="IPR050389">
    <property type="entry name" value="LysR-type_TF"/>
</dbReference>
<reference evidence="6 7" key="1">
    <citation type="submission" date="2020-02" db="EMBL/GenBank/DDBJ databases">
        <title>Shewanella WXL01 sp. nov., a marine bacterium isolated from green algae in Luhuitou Fringing Reef (Northern South China Sea).</title>
        <authorList>
            <person name="Wang X."/>
        </authorList>
    </citation>
    <scope>NUCLEOTIDE SEQUENCE [LARGE SCALE GENOMIC DNA]</scope>
    <source>
        <strain evidence="6 7">MCCC 1A01895</strain>
    </source>
</reference>
<keyword evidence="7" id="KW-1185">Reference proteome</keyword>
<dbReference type="Proteomes" id="UP000811844">
    <property type="component" value="Unassembled WGS sequence"/>
</dbReference>
<evidence type="ECO:0000256" key="3">
    <source>
        <dbReference type="ARBA" id="ARBA00023125"/>
    </source>
</evidence>
<dbReference type="PANTHER" id="PTHR30118">
    <property type="entry name" value="HTH-TYPE TRANSCRIPTIONAL REGULATOR LEUO-RELATED"/>
    <property type="match status" value="1"/>
</dbReference>
<dbReference type="InterPro" id="IPR000847">
    <property type="entry name" value="LysR_HTH_N"/>
</dbReference>
<protein>
    <submittedName>
        <fullName evidence="6">LysR family transcriptional regulator</fullName>
    </submittedName>
</protein>
<evidence type="ECO:0000256" key="1">
    <source>
        <dbReference type="ARBA" id="ARBA00009437"/>
    </source>
</evidence>
<dbReference type="Pfam" id="PF00126">
    <property type="entry name" value="HTH_1"/>
    <property type="match status" value="1"/>
</dbReference>
<evidence type="ECO:0000256" key="4">
    <source>
        <dbReference type="ARBA" id="ARBA00023163"/>
    </source>
</evidence>
<dbReference type="SUPFAM" id="SSF46785">
    <property type="entry name" value="Winged helix' DNA-binding domain"/>
    <property type="match status" value="1"/>
</dbReference>
<dbReference type="EMBL" id="JAAIKR010000003">
    <property type="protein sequence ID" value="MBR9727369.1"/>
    <property type="molecule type" value="Genomic_DNA"/>
</dbReference>
<gene>
    <name evidence="6" type="ORF">G3R48_05105</name>
</gene>
<dbReference type="RefSeq" id="WP_194823852.1">
    <property type="nucleotide sequence ID" value="NZ_JAAIKR010000003.1"/>
</dbReference>
<dbReference type="SUPFAM" id="SSF53850">
    <property type="entry name" value="Periplasmic binding protein-like II"/>
    <property type="match status" value="1"/>
</dbReference>
<sequence length="322" mass="36382">MELNKANELTDLVDYNKEQRLDLNLIRVFCTVCEYQSITQAADALMLTQPSVSNAINRFKVLVGAPLFFRQGRGIAMTAIAKHLYNALAPMLVEIEQTVQSVKTFDPNTANRVFTVNANESFIDLIQVEIEQATATLPIEIVFNESNVDEQELYQELQSQQLDLALDIVAPKEASFKSQLVASESLACVSRGDHPQFAHGIDQASYFAAKHVFYRFQRQNQRVAELIATRHLPTRQMQGEKSSLLSMLSAVSKSDAICISPYTYAKNYQQVFSLNIMEMPFPSQKMDIYSVWTSKNHQDPANKWLRTVVNNAVAKVYQKTVV</sequence>
<comment type="similarity">
    <text evidence="1">Belongs to the LysR transcriptional regulatory family.</text>
</comment>